<dbReference type="InterPro" id="IPR029056">
    <property type="entry name" value="Ribokinase-like"/>
</dbReference>
<sequence length="292" mass="31369">MACVVVGIATVDLINVIPSYPPGGNGTNTLVICAQLGKWSSLHWIGSLVDPGASDDARFICDDLSAYGIDISQCQYIMASEATGSRTIFHARDLPEVSVDHFRRVLPVIGTAGWVHFECRNALEQLEMIEIVHRTQPTAPISIEVESSRHAWHEVQQLLPLASVAFVAKGYVTALGHRSAHEFCQHLEAQPDIASSHHLRAVVIPWGEVGAYYYCMATRTVHHVPVEPLATVVDAVGAGDTLVAATISALVARQSIAAAVAFGCEVARAKCTQAGLCFSPDTLQGCQRALLH</sequence>
<gene>
    <name evidence="2" type="ORF">ACHHYP_11841</name>
</gene>
<keyword evidence="2" id="KW-0418">Kinase</keyword>
<dbReference type="Pfam" id="PF00294">
    <property type="entry name" value="PfkB"/>
    <property type="match status" value="1"/>
</dbReference>
<dbReference type="PANTHER" id="PTHR42774:SF3">
    <property type="entry name" value="KETOHEXOKINASE"/>
    <property type="match status" value="1"/>
</dbReference>
<keyword evidence="3" id="KW-1185">Reference proteome</keyword>
<dbReference type="OrthoDB" id="204058at2759"/>
<evidence type="ECO:0000313" key="3">
    <source>
        <dbReference type="Proteomes" id="UP000243579"/>
    </source>
</evidence>
<dbReference type="AlphaFoldDB" id="A0A1V9YI89"/>
<dbReference type="STRING" id="1202772.A0A1V9YI89"/>
<dbReference type="Proteomes" id="UP000243579">
    <property type="component" value="Unassembled WGS sequence"/>
</dbReference>
<reference evidence="2 3" key="1">
    <citation type="journal article" date="2014" name="Genome Biol. Evol.">
        <title>The secreted proteins of Achlya hypogyna and Thraustotheca clavata identify the ancestral oomycete secretome and reveal gene acquisitions by horizontal gene transfer.</title>
        <authorList>
            <person name="Misner I."/>
            <person name="Blouin N."/>
            <person name="Leonard G."/>
            <person name="Richards T.A."/>
            <person name="Lane C.E."/>
        </authorList>
    </citation>
    <scope>NUCLEOTIDE SEQUENCE [LARGE SCALE GENOMIC DNA]</scope>
    <source>
        <strain evidence="2 3">ATCC 48635</strain>
    </source>
</reference>
<dbReference type="InterPro" id="IPR052562">
    <property type="entry name" value="Ketohexokinase-related"/>
</dbReference>
<organism evidence="2 3">
    <name type="scientific">Achlya hypogyna</name>
    <name type="common">Oomycete</name>
    <name type="synonym">Protoachlya hypogyna</name>
    <dbReference type="NCBI Taxonomy" id="1202772"/>
    <lineage>
        <taxon>Eukaryota</taxon>
        <taxon>Sar</taxon>
        <taxon>Stramenopiles</taxon>
        <taxon>Oomycota</taxon>
        <taxon>Saprolegniomycetes</taxon>
        <taxon>Saprolegniales</taxon>
        <taxon>Achlyaceae</taxon>
        <taxon>Achlya</taxon>
    </lineage>
</organism>
<dbReference type="PANTHER" id="PTHR42774">
    <property type="entry name" value="PHOSPHOTRANSFERASE SYSTEM TRANSPORT PROTEIN"/>
    <property type="match status" value="1"/>
</dbReference>
<accession>A0A1V9YI89</accession>
<protein>
    <submittedName>
        <fullName evidence="2">Ketohexokinase</fullName>
    </submittedName>
</protein>
<feature type="domain" description="Carbohydrate kinase PfkB" evidence="1">
    <location>
        <begin position="19"/>
        <end position="280"/>
    </location>
</feature>
<dbReference type="GO" id="GO:0016301">
    <property type="term" value="F:kinase activity"/>
    <property type="evidence" value="ECO:0007669"/>
    <property type="project" value="UniProtKB-KW"/>
</dbReference>
<dbReference type="SUPFAM" id="SSF53613">
    <property type="entry name" value="Ribokinase-like"/>
    <property type="match status" value="1"/>
</dbReference>
<dbReference type="Gene3D" id="3.40.1190.20">
    <property type="match status" value="1"/>
</dbReference>
<comment type="caution">
    <text evidence="2">The sequence shown here is derived from an EMBL/GenBank/DDBJ whole genome shotgun (WGS) entry which is preliminary data.</text>
</comment>
<evidence type="ECO:0000259" key="1">
    <source>
        <dbReference type="Pfam" id="PF00294"/>
    </source>
</evidence>
<keyword evidence="2" id="KW-0808">Transferase</keyword>
<dbReference type="EMBL" id="JNBR01001685">
    <property type="protein sequence ID" value="OQR85431.1"/>
    <property type="molecule type" value="Genomic_DNA"/>
</dbReference>
<dbReference type="InterPro" id="IPR011611">
    <property type="entry name" value="PfkB_dom"/>
</dbReference>
<evidence type="ECO:0000313" key="2">
    <source>
        <dbReference type="EMBL" id="OQR85431.1"/>
    </source>
</evidence>
<proteinExistence type="predicted"/>
<name>A0A1V9YI89_ACHHY</name>